<sequence>MLQFDHLQPEPFSPATMNKTADTIALTQAFRLGELAYQSRIEPSLADKAPARAVNSYAPGTDLHSAWRAGYAFAQEHAAPY</sequence>
<dbReference type="EMBL" id="FCNV02000003">
    <property type="protein sequence ID" value="SAL28348.1"/>
    <property type="molecule type" value="Genomic_DNA"/>
</dbReference>
<organism evidence="1 2">
    <name type="scientific">Caballeronia concitans</name>
    <dbReference type="NCBI Taxonomy" id="1777133"/>
    <lineage>
        <taxon>Bacteria</taxon>
        <taxon>Pseudomonadati</taxon>
        <taxon>Pseudomonadota</taxon>
        <taxon>Betaproteobacteria</taxon>
        <taxon>Burkholderiales</taxon>
        <taxon>Burkholderiaceae</taxon>
        <taxon>Caballeronia</taxon>
    </lineage>
</organism>
<comment type="caution">
    <text evidence="1">The sequence shown here is derived from an EMBL/GenBank/DDBJ whole genome shotgun (WGS) entry which is preliminary data.</text>
</comment>
<dbReference type="AlphaFoldDB" id="A0A658QWA8"/>
<dbReference type="Proteomes" id="UP000198263">
    <property type="component" value="Unassembled WGS sequence"/>
</dbReference>
<reference evidence="1 2" key="1">
    <citation type="submission" date="2016-01" db="EMBL/GenBank/DDBJ databases">
        <authorList>
            <person name="Peeters C."/>
        </authorList>
    </citation>
    <scope>NUCLEOTIDE SEQUENCE [LARGE SCALE GENOMIC DNA]</scope>
    <source>
        <strain evidence="1">LMG 29315</strain>
    </source>
</reference>
<gene>
    <name evidence="1" type="ORF">AWB72_02293</name>
</gene>
<accession>A0A658QWA8</accession>
<proteinExistence type="predicted"/>
<evidence type="ECO:0000313" key="1">
    <source>
        <dbReference type="EMBL" id="SAL28348.1"/>
    </source>
</evidence>
<keyword evidence="2" id="KW-1185">Reference proteome</keyword>
<name>A0A658QWA8_9BURK</name>
<protein>
    <submittedName>
        <fullName evidence="1">Uncharacterized protein</fullName>
    </submittedName>
</protein>
<evidence type="ECO:0000313" key="2">
    <source>
        <dbReference type="Proteomes" id="UP000198263"/>
    </source>
</evidence>